<dbReference type="PANTHER" id="PTHR45710">
    <property type="entry name" value="C-TYPE LECTIN DOMAIN-CONTAINING PROTEIN 180"/>
    <property type="match status" value="1"/>
</dbReference>
<feature type="domain" description="C-type lectin" evidence="4">
    <location>
        <begin position="110"/>
        <end position="210"/>
    </location>
</feature>
<evidence type="ECO:0000259" key="4">
    <source>
        <dbReference type="PROSITE" id="PS50041"/>
    </source>
</evidence>
<evidence type="ECO:0000313" key="6">
    <source>
        <dbReference type="RefSeq" id="XP_032329402.1"/>
    </source>
</evidence>
<gene>
    <name evidence="6" type="primary">CLEC2A</name>
</gene>
<reference evidence="6" key="1">
    <citation type="submission" date="2025-08" db="UniProtKB">
        <authorList>
            <consortium name="RefSeq"/>
        </authorList>
    </citation>
    <scope>IDENTIFICATION</scope>
    <source>
        <tissue evidence="6">Ear skin</tissue>
    </source>
</reference>
<keyword evidence="3" id="KW-0812">Transmembrane</keyword>
<dbReference type="AlphaFoldDB" id="A0A8B8SJ87"/>
<dbReference type="GO" id="GO:0030246">
    <property type="term" value="F:carbohydrate binding"/>
    <property type="evidence" value="ECO:0007669"/>
    <property type="project" value="UniProtKB-KW"/>
</dbReference>
<evidence type="ECO:0000313" key="5">
    <source>
        <dbReference type="Proteomes" id="UP000694856"/>
    </source>
</evidence>
<dbReference type="InterPro" id="IPR050828">
    <property type="entry name" value="C-type_lectin/matrix_domain"/>
</dbReference>
<dbReference type="Pfam" id="PF00059">
    <property type="entry name" value="Lectin_C"/>
    <property type="match status" value="1"/>
</dbReference>
<dbReference type="InterPro" id="IPR016187">
    <property type="entry name" value="CTDL_fold"/>
</dbReference>
<evidence type="ECO:0000256" key="2">
    <source>
        <dbReference type="ARBA" id="ARBA00022734"/>
    </source>
</evidence>
<dbReference type="InterPro" id="IPR016186">
    <property type="entry name" value="C-type_lectin-like/link_sf"/>
</dbReference>
<dbReference type="PANTHER" id="PTHR45710:SF40">
    <property type="entry name" value="C-TYPE LECTIN DOMAIN FAMILY 2 MEMBER A"/>
    <property type="match status" value="1"/>
</dbReference>
<comment type="subcellular location">
    <subcellularLocation>
        <location evidence="1">Cell membrane</location>
        <topology evidence="1">Single-pass type II membrane protein</topology>
    </subcellularLocation>
</comment>
<dbReference type="Proteomes" id="UP000694856">
    <property type="component" value="Chromosome 34"/>
</dbReference>
<dbReference type="GO" id="GO:0009897">
    <property type="term" value="C:external side of plasma membrane"/>
    <property type="evidence" value="ECO:0007669"/>
    <property type="project" value="TreeGrafter"/>
</dbReference>
<dbReference type="KEGG" id="cfr:102514188"/>
<keyword evidence="3" id="KW-0472">Membrane</keyword>
<dbReference type="CTD" id="387836"/>
<keyword evidence="2" id="KW-0430">Lectin</keyword>
<dbReference type="SUPFAM" id="SSF56436">
    <property type="entry name" value="C-type lectin-like"/>
    <property type="match status" value="1"/>
</dbReference>
<accession>A0A8B8SJ87</accession>
<organism evidence="5 6">
    <name type="scientific">Camelus ferus</name>
    <name type="common">Wild bactrian camel</name>
    <name type="synonym">Camelus bactrianus ferus</name>
    <dbReference type="NCBI Taxonomy" id="419612"/>
    <lineage>
        <taxon>Eukaryota</taxon>
        <taxon>Metazoa</taxon>
        <taxon>Chordata</taxon>
        <taxon>Craniata</taxon>
        <taxon>Vertebrata</taxon>
        <taxon>Euteleostomi</taxon>
        <taxon>Mammalia</taxon>
        <taxon>Eutheria</taxon>
        <taxon>Laurasiatheria</taxon>
        <taxon>Artiodactyla</taxon>
        <taxon>Tylopoda</taxon>
        <taxon>Camelidae</taxon>
        <taxon>Camelus</taxon>
    </lineage>
</organism>
<dbReference type="RefSeq" id="XP_032329402.1">
    <property type="nucleotide sequence ID" value="XM_032473511.1"/>
</dbReference>
<sequence>MTAGYVGQADSGQGHALTLMHWRADCRTAHSSSTSMEEPVQNVYLQSLCPQDEPQLPLVSPGHTPRPAVCKLICCVCALSITVVILLTVLFTKFSKYPQAMECPEKWIGAKDKCFYFSEETRNWTASKRFCSSQRSELAQIDTPEDMKFLKMCTGTSMHWIGLSRALGESWRWTNGTTFNAWFEISGNGLFALLNTDGVSSSRGFIDIKWICSKSRFLMKEKKTGK</sequence>
<dbReference type="SMART" id="SM00034">
    <property type="entry name" value="CLECT"/>
    <property type="match status" value="1"/>
</dbReference>
<evidence type="ECO:0000256" key="3">
    <source>
        <dbReference type="SAM" id="Phobius"/>
    </source>
</evidence>
<proteinExistence type="predicted"/>
<dbReference type="GeneID" id="102514188"/>
<evidence type="ECO:0000256" key="1">
    <source>
        <dbReference type="ARBA" id="ARBA00004401"/>
    </source>
</evidence>
<name>A0A8B8SJ87_CAMFR</name>
<dbReference type="CDD" id="cd03593">
    <property type="entry name" value="CLECT_NK_receptors_like"/>
    <property type="match status" value="1"/>
</dbReference>
<dbReference type="Gene3D" id="3.10.100.10">
    <property type="entry name" value="Mannose-Binding Protein A, subunit A"/>
    <property type="match status" value="1"/>
</dbReference>
<keyword evidence="5" id="KW-1185">Reference proteome</keyword>
<dbReference type="PROSITE" id="PS50041">
    <property type="entry name" value="C_TYPE_LECTIN_2"/>
    <property type="match status" value="1"/>
</dbReference>
<dbReference type="InterPro" id="IPR033992">
    <property type="entry name" value="NKR-like_CTLD"/>
</dbReference>
<dbReference type="InterPro" id="IPR001304">
    <property type="entry name" value="C-type_lectin-like"/>
</dbReference>
<keyword evidence="3" id="KW-1133">Transmembrane helix</keyword>
<feature type="transmembrane region" description="Helical" evidence="3">
    <location>
        <begin position="68"/>
        <end position="91"/>
    </location>
</feature>
<protein>
    <submittedName>
        <fullName evidence="6">C-type lectin domain family 2 member A isoform X1</fullName>
    </submittedName>
</protein>